<dbReference type="EMBL" id="CM042011">
    <property type="protein sequence ID" value="KAI3764483.1"/>
    <property type="molecule type" value="Genomic_DNA"/>
</dbReference>
<dbReference type="Proteomes" id="UP001055811">
    <property type="component" value="Linkage Group LG03"/>
</dbReference>
<reference evidence="2" key="1">
    <citation type="journal article" date="2022" name="Mol. Ecol. Resour.">
        <title>The genomes of chicory, endive, great burdock and yacon provide insights into Asteraceae palaeo-polyploidization history and plant inulin production.</title>
        <authorList>
            <person name="Fan W."/>
            <person name="Wang S."/>
            <person name="Wang H."/>
            <person name="Wang A."/>
            <person name="Jiang F."/>
            <person name="Liu H."/>
            <person name="Zhao H."/>
            <person name="Xu D."/>
            <person name="Zhang Y."/>
        </authorList>
    </citation>
    <scope>NUCLEOTIDE SEQUENCE [LARGE SCALE GENOMIC DNA]</scope>
    <source>
        <strain evidence="2">cv. Punajuju</strain>
    </source>
</reference>
<evidence type="ECO:0000313" key="2">
    <source>
        <dbReference type="Proteomes" id="UP001055811"/>
    </source>
</evidence>
<sequence length="107" mass="12437">MTTRGSRSEKVKRISQQFDLNRDGGLNRKEIYVLVGDFIDTDKGLTFYGLLRTYVDDVGDVDRDFESLTLEMKPDDDKDNNNTNNELASSMPFEDKDCWLTWRLLDC</sequence>
<comment type="caution">
    <text evidence="1">The sequence shown here is derived from an EMBL/GenBank/DDBJ whole genome shotgun (WGS) entry which is preliminary data.</text>
</comment>
<gene>
    <name evidence="1" type="ORF">L2E82_14492</name>
</gene>
<keyword evidence="2" id="KW-1185">Reference proteome</keyword>
<evidence type="ECO:0000313" key="1">
    <source>
        <dbReference type="EMBL" id="KAI3764483.1"/>
    </source>
</evidence>
<reference evidence="1 2" key="2">
    <citation type="journal article" date="2022" name="Mol. Ecol. Resour.">
        <title>The genomes of chicory, endive, great burdock and yacon provide insights into Asteraceae paleo-polyploidization history and plant inulin production.</title>
        <authorList>
            <person name="Fan W."/>
            <person name="Wang S."/>
            <person name="Wang H."/>
            <person name="Wang A."/>
            <person name="Jiang F."/>
            <person name="Liu H."/>
            <person name="Zhao H."/>
            <person name="Xu D."/>
            <person name="Zhang Y."/>
        </authorList>
    </citation>
    <scope>NUCLEOTIDE SEQUENCE [LARGE SCALE GENOMIC DNA]</scope>
    <source>
        <strain evidence="2">cv. Punajuju</strain>
        <tissue evidence="1">Leaves</tissue>
    </source>
</reference>
<proteinExistence type="predicted"/>
<organism evidence="1 2">
    <name type="scientific">Cichorium intybus</name>
    <name type="common">Chicory</name>
    <dbReference type="NCBI Taxonomy" id="13427"/>
    <lineage>
        <taxon>Eukaryota</taxon>
        <taxon>Viridiplantae</taxon>
        <taxon>Streptophyta</taxon>
        <taxon>Embryophyta</taxon>
        <taxon>Tracheophyta</taxon>
        <taxon>Spermatophyta</taxon>
        <taxon>Magnoliopsida</taxon>
        <taxon>eudicotyledons</taxon>
        <taxon>Gunneridae</taxon>
        <taxon>Pentapetalae</taxon>
        <taxon>asterids</taxon>
        <taxon>campanulids</taxon>
        <taxon>Asterales</taxon>
        <taxon>Asteraceae</taxon>
        <taxon>Cichorioideae</taxon>
        <taxon>Cichorieae</taxon>
        <taxon>Cichoriinae</taxon>
        <taxon>Cichorium</taxon>
    </lineage>
</organism>
<protein>
    <submittedName>
        <fullName evidence="1">Uncharacterized protein</fullName>
    </submittedName>
</protein>
<accession>A0ACB9EZJ6</accession>
<name>A0ACB9EZJ6_CICIN</name>